<evidence type="ECO:0000256" key="8">
    <source>
        <dbReference type="ARBA" id="ARBA00022989"/>
    </source>
</evidence>
<keyword evidence="6 11" id="KW-0812">Transmembrane</keyword>
<dbReference type="AlphaFoldDB" id="A0A125U041"/>
<evidence type="ECO:0000313" key="14">
    <source>
        <dbReference type="Proteomes" id="UP000023435"/>
    </source>
</evidence>
<accession>A0A125U041</accession>
<keyword evidence="9 11" id="KW-0472">Membrane</keyword>
<proteinExistence type="inferred from homology"/>
<feature type="region of interest" description="Disordered" evidence="10">
    <location>
        <begin position="1"/>
        <end position="25"/>
    </location>
</feature>
<organism evidence="13 14">
    <name type="scientific">Lysobacter capsici AZ78</name>
    <dbReference type="NCBI Taxonomy" id="1444315"/>
    <lineage>
        <taxon>Bacteria</taxon>
        <taxon>Pseudomonadati</taxon>
        <taxon>Pseudomonadota</taxon>
        <taxon>Gammaproteobacteria</taxon>
        <taxon>Lysobacterales</taxon>
        <taxon>Lysobacteraceae</taxon>
        <taxon>Lysobacter</taxon>
    </lineage>
</organism>
<evidence type="ECO:0000256" key="2">
    <source>
        <dbReference type="ARBA" id="ARBA00006555"/>
    </source>
</evidence>
<evidence type="ECO:0000256" key="10">
    <source>
        <dbReference type="SAM" id="MobiDB-lite"/>
    </source>
</evidence>
<dbReference type="RefSeq" id="WP_153019277.1">
    <property type="nucleotide sequence ID" value="NZ_JAJA02000002.1"/>
</dbReference>
<keyword evidence="5" id="KW-0997">Cell inner membrane</keyword>
<evidence type="ECO:0000256" key="5">
    <source>
        <dbReference type="ARBA" id="ARBA00022519"/>
    </source>
</evidence>
<comment type="caution">
    <text evidence="13">The sequence shown here is derived from an EMBL/GenBank/DDBJ whole genome shotgun (WGS) entry which is preliminary data.</text>
</comment>
<dbReference type="Pfam" id="PF13994">
    <property type="entry name" value="PgaD"/>
    <property type="match status" value="1"/>
</dbReference>
<dbReference type="Gene3D" id="3.30.1150.10">
    <property type="match status" value="1"/>
</dbReference>
<evidence type="ECO:0000256" key="6">
    <source>
        <dbReference type="ARBA" id="ARBA00022692"/>
    </source>
</evidence>
<dbReference type="InterPro" id="IPR051045">
    <property type="entry name" value="TonB-dependent_transducer"/>
</dbReference>
<name>A0A125U041_9GAMM</name>
<dbReference type="GO" id="GO:0031992">
    <property type="term" value="F:energy transducer activity"/>
    <property type="evidence" value="ECO:0007669"/>
    <property type="project" value="TreeGrafter"/>
</dbReference>
<feature type="region of interest" description="Disordered" evidence="10">
    <location>
        <begin position="286"/>
        <end position="317"/>
    </location>
</feature>
<protein>
    <submittedName>
        <fullName evidence="13">Ferric siderophore transport system, periplasmic binding protein TonB</fullName>
    </submittedName>
</protein>
<dbReference type="PANTHER" id="PTHR33446">
    <property type="entry name" value="PROTEIN TONB-RELATED"/>
    <property type="match status" value="1"/>
</dbReference>
<evidence type="ECO:0000259" key="12">
    <source>
        <dbReference type="PROSITE" id="PS52015"/>
    </source>
</evidence>
<dbReference type="InterPro" id="IPR006260">
    <property type="entry name" value="TonB/TolA_C"/>
</dbReference>
<evidence type="ECO:0000256" key="4">
    <source>
        <dbReference type="ARBA" id="ARBA00022475"/>
    </source>
</evidence>
<comment type="subcellular location">
    <subcellularLocation>
        <location evidence="1">Cell inner membrane</location>
        <topology evidence="1">Single-pass membrane protein</topology>
        <orientation evidence="1">Periplasmic side</orientation>
    </subcellularLocation>
</comment>
<dbReference type="Proteomes" id="UP000023435">
    <property type="component" value="Unassembled WGS sequence"/>
</dbReference>
<dbReference type="InterPro" id="IPR023829">
    <property type="entry name" value="PGA_PgaD"/>
</dbReference>
<keyword evidence="8 11" id="KW-1133">Transmembrane helix</keyword>
<feature type="transmembrane region" description="Helical" evidence="11">
    <location>
        <begin position="46"/>
        <end position="73"/>
    </location>
</feature>
<reference evidence="13 14" key="1">
    <citation type="journal article" date="2014" name="Genome Announc.">
        <title>Draft Genome Sequence of Lysobacter capsici AZ78, a Bacterium Antagonistic to Plant-Pathogenic Oomycetes.</title>
        <authorList>
            <person name="Puopolo G."/>
            <person name="Sonego P."/>
            <person name="Engelen K."/>
            <person name="Pertot I."/>
        </authorList>
    </citation>
    <scope>NUCLEOTIDE SEQUENCE [LARGE SCALE GENOMIC DNA]</scope>
    <source>
        <strain evidence="13 14">AZ78</strain>
    </source>
</reference>
<dbReference type="PANTHER" id="PTHR33446:SF2">
    <property type="entry name" value="PROTEIN TONB"/>
    <property type="match status" value="1"/>
</dbReference>
<evidence type="ECO:0000256" key="9">
    <source>
        <dbReference type="ARBA" id="ARBA00023136"/>
    </source>
</evidence>
<feature type="compositionally biased region" description="Basic and acidic residues" evidence="10">
    <location>
        <begin position="286"/>
        <end position="295"/>
    </location>
</feature>
<keyword evidence="7" id="KW-0653">Protein transport</keyword>
<feature type="transmembrane region" description="Helical" evidence="11">
    <location>
        <begin position="93"/>
        <end position="113"/>
    </location>
</feature>
<dbReference type="PROSITE" id="PS52015">
    <property type="entry name" value="TONB_CTD"/>
    <property type="match status" value="1"/>
</dbReference>
<dbReference type="GO" id="GO:0043709">
    <property type="term" value="P:cell adhesion involved in single-species biofilm formation"/>
    <property type="evidence" value="ECO:0007669"/>
    <property type="project" value="InterPro"/>
</dbReference>
<keyword evidence="3" id="KW-0813">Transport</keyword>
<dbReference type="GO" id="GO:0015031">
    <property type="term" value="P:protein transport"/>
    <property type="evidence" value="ECO:0007669"/>
    <property type="project" value="UniProtKB-KW"/>
</dbReference>
<comment type="similarity">
    <text evidence="2">Belongs to the TonB family.</text>
</comment>
<dbReference type="GO" id="GO:0098797">
    <property type="term" value="C:plasma membrane protein complex"/>
    <property type="evidence" value="ECO:0007669"/>
    <property type="project" value="TreeGrafter"/>
</dbReference>
<feature type="transmembrane region" description="Helical" evidence="11">
    <location>
        <begin position="203"/>
        <end position="227"/>
    </location>
</feature>
<sequence length="399" mass="43433">MNMDVRNAPDAGGTGSGRPVKINPNAHKHDSRLIQKPGAQRALPRTMWGVITGAFWLAYLYLWTPVVTLVMWLLGIRSVASELYLRKHEVDPFLMLALPATAGVVVALLLIWAEYNRWRFAAKSSERRGQQREVGLDEVARGLGADAQVARALNAGRVSVLHMDPNHAVPLSVTAVTPTLPAQPFPPTAPMPRFTRQAAPGNGWMVVLALATIALVVGVLLLVSQAYRQMESSSPLQSIEGTPGMDRPALSAEQLAEQTQAMVTRLSDEPIKLARAIAAAVEKAEAERADAERSRTKTRANAKPLATNAKPRPLPGFSPKPPYPLEAQRHREGGLVKLKVQVSADGRALRVDLLKRSGHRDLDRAAVNTVRTWRFAPAVRNGKAIAAVVIVPVEFKPRD</sequence>
<evidence type="ECO:0000313" key="13">
    <source>
        <dbReference type="EMBL" id="KWS02346.1"/>
    </source>
</evidence>
<evidence type="ECO:0000256" key="11">
    <source>
        <dbReference type="SAM" id="Phobius"/>
    </source>
</evidence>
<dbReference type="NCBIfam" id="TIGR01352">
    <property type="entry name" value="tonB_Cterm"/>
    <property type="match status" value="1"/>
</dbReference>
<evidence type="ECO:0000256" key="3">
    <source>
        <dbReference type="ARBA" id="ARBA00022448"/>
    </source>
</evidence>
<keyword evidence="14" id="KW-1185">Reference proteome</keyword>
<dbReference type="SUPFAM" id="SSF74653">
    <property type="entry name" value="TolA/TonB C-terminal domain"/>
    <property type="match status" value="1"/>
</dbReference>
<dbReference type="Pfam" id="PF03544">
    <property type="entry name" value="TonB_C"/>
    <property type="match status" value="1"/>
</dbReference>
<keyword evidence="4" id="KW-1003">Cell membrane</keyword>
<dbReference type="EMBL" id="JAJA02000002">
    <property type="protein sequence ID" value="KWS02346.1"/>
    <property type="molecule type" value="Genomic_DNA"/>
</dbReference>
<evidence type="ECO:0000256" key="7">
    <source>
        <dbReference type="ARBA" id="ARBA00022927"/>
    </source>
</evidence>
<feature type="domain" description="TonB C-terminal" evidence="12">
    <location>
        <begin position="308"/>
        <end position="399"/>
    </location>
</feature>
<dbReference type="GO" id="GO:0055085">
    <property type="term" value="P:transmembrane transport"/>
    <property type="evidence" value="ECO:0007669"/>
    <property type="project" value="InterPro"/>
</dbReference>
<dbReference type="NCBIfam" id="TIGR03940">
    <property type="entry name" value="PGA_PgaD"/>
    <property type="match status" value="1"/>
</dbReference>
<gene>
    <name evidence="13" type="ORF">AZ78_5013</name>
</gene>
<dbReference type="InterPro" id="IPR037682">
    <property type="entry name" value="TonB_C"/>
</dbReference>
<dbReference type="OrthoDB" id="6003102at2"/>
<evidence type="ECO:0000256" key="1">
    <source>
        <dbReference type="ARBA" id="ARBA00004383"/>
    </source>
</evidence>